<dbReference type="PANTHER" id="PTHR40252:SF2">
    <property type="entry name" value="BLR0328 PROTEIN"/>
    <property type="match status" value="1"/>
</dbReference>
<evidence type="ECO:0000313" key="4">
    <source>
        <dbReference type="Proteomes" id="UP000002725"/>
    </source>
</evidence>
<evidence type="ECO:0000259" key="2">
    <source>
        <dbReference type="SMART" id="SM01204"/>
    </source>
</evidence>
<dbReference type="KEGG" id="paa:Paes_1909"/>
<dbReference type="InterPro" id="IPR019494">
    <property type="entry name" value="FIST_C"/>
</dbReference>
<sequence length="408" mass="44049">MSQSSELFRYAATGFSMKEDSFEAGHDAATEAVRRLGRKPHVLLVFSAMRYEHRSLLKGIAAVAPATPLVGGTTAGEISMEGATTQSVVVMALASDRFRFYTGVGRALSRNERQSVGEMLDQMFSGDPPADAQTLLVFPDGMGGDGLRLMDGLHERLGGKFEIVGGYPGDDERFKQTYQYHDGQVYQDAIAGLLICHDEGFSTGIGVRSGFESIGNSFVCTSAEGNVVREFDHVRSLDLYREFLGEERSARLPGAFMEYPFGLIDEGVSSGKATHFQLRCGVRANEEDGSIFLAASIPEGSEVTLTTGSRGDVIRGAHEAAQQALKSLGGGKPEAIIMFSCVGRKMVLGRRVQEEVDAVRECIGRDVPIVGFYTYGEIGPIDKTDSGLSAAKFHNETVVLWVLGAMPE</sequence>
<accession>B4S4M5</accession>
<dbReference type="AlphaFoldDB" id="B4S4M5"/>
<evidence type="ECO:0000259" key="1">
    <source>
        <dbReference type="SMART" id="SM00897"/>
    </source>
</evidence>
<dbReference type="SMART" id="SM00897">
    <property type="entry name" value="FIST"/>
    <property type="match status" value="1"/>
</dbReference>
<organism evidence="3 4">
    <name type="scientific">Prosthecochloris aestuarii (strain DSM 271 / SK 413)</name>
    <dbReference type="NCBI Taxonomy" id="290512"/>
    <lineage>
        <taxon>Bacteria</taxon>
        <taxon>Pseudomonadati</taxon>
        <taxon>Chlorobiota</taxon>
        <taxon>Chlorobiia</taxon>
        <taxon>Chlorobiales</taxon>
        <taxon>Chlorobiaceae</taxon>
        <taxon>Prosthecochloris</taxon>
    </lineage>
</organism>
<reference evidence="3" key="1">
    <citation type="submission" date="2008-06" db="EMBL/GenBank/DDBJ databases">
        <title>Complete sequence of chromosome of Prosthecochloris aestuarii DSM 271.</title>
        <authorList>
            <consortium name="US DOE Joint Genome Institute"/>
            <person name="Lucas S."/>
            <person name="Copeland A."/>
            <person name="Lapidus A."/>
            <person name="Glavina del Rio T."/>
            <person name="Dalin E."/>
            <person name="Tice H."/>
            <person name="Bruce D."/>
            <person name="Goodwin L."/>
            <person name="Pitluck S."/>
            <person name="Schmutz J."/>
            <person name="Larimer F."/>
            <person name="Land M."/>
            <person name="Hauser L."/>
            <person name="Kyrpides N."/>
            <person name="Anderson I."/>
            <person name="Liu Z."/>
            <person name="Li T."/>
            <person name="Zhao F."/>
            <person name="Overmann J."/>
            <person name="Bryant D.A."/>
            <person name="Richardson P."/>
        </authorList>
    </citation>
    <scope>NUCLEOTIDE SEQUENCE [LARGE SCALE GENOMIC DNA]</scope>
    <source>
        <strain evidence="3">DSM 271</strain>
    </source>
</reference>
<dbReference type="Pfam" id="PF10442">
    <property type="entry name" value="FIST_C"/>
    <property type="match status" value="1"/>
</dbReference>
<gene>
    <name evidence="3" type="ordered locus">Paes_1909</name>
</gene>
<evidence type="ECO:0000313" key="3">
    <source>
        <dbReference type="EMBL" id="ACF46921.1"/>
    </source>
</evidence>
<dbReference type="eggNOG" id="COG3287">
    <property type="taxonomic scope" value="Bacteria"/>
</dbReference>
<name>B4S4M5_PROA2</name>
<dbReference type="PANTHER" id="PTHR40252">
    <property type="entry name" value="BLR0328 PROTEIN"/>
    <property type="match status" value="1"/>
</dbReference>
<evidence type="ECO:0008006" key="5">
    <source>
        <dbReference type="Google" id="ProtNLM"/>
    </source>
</evidence>
<proteinExistence type="predicted"/>
<dbReference type="InterPro" id="IPR013702">
    <property type="entry name" value="FIST_domain_N"/>
</dbReference>
<dbReference type="SMART" id="SM01204">
    <property type="entry name" value="FIST_C"/>
    <property type="match status" value="1"/>
</dbReference>
<dbReference type="Proteomes" id="UP000002725">
    <property type="component" value="Chromosome"/>
</dbReference>
<feature type="domain" description="FIST" evidence="1">
    <location>
        <begin position="39"/>
        <end position="235"/>
    </location>
</feature>
<feature type="domain" description="FIST C-domain" evidence="2">
    <location>
        <begin position="236"/>
        <end position="381"/>
    </location>
</feature>
<dbReference type="EMBL" id="CP001108">
    <property type="protein sequence ID" value="ACF46921.1"/>
    <property type="molecule type" value="Genomic_DNA"/>
</dbReference>
<dbReference type="Pfam" id="PF08495">
    <property type="entry name" value="FIST"/>
    <property type="match status" value="1"/>
</dbReference>
<keyword evidence="4" id="KW-1185">Reference proteome</keyword>
<protein>
    <recommendedName>
        <fullName evidence="5">FIST C domain protein</fullName>
    </recommendedName>
</protein>
<dbReference type="STRING" id="290512.Paes_1909"/>
<dbReference type="RefSeq" id="WP_012506454.1">
    <property type="nucleotide sequence ID" value="NC_011059.1"/>
</dbReference>
<dbReference type="HOGENOM" id="CLU_052774_2_0_10"/>